<feature type="compositionally biased region" description="Basic and acidic residues" evidence="1">
    <location>
        <begin position="279"/>
        <end position="296"/>
    </location>
</feature>
<name>A0A261G0A5_9BIFI</name>
<protein>
    <recommendedName>
        <fullName evidence="4">PcfB family protein</fullName>
    </recommendedName>
</protein>
<dbReference type="GeneID" id="98296639"/>
<evidence type="ECO:0008006" key="4">
    <source>
        <dbReference type="Google" id="ProtNLM"/>
    </source>
</evidence>
<gene>
    <name evidence="2" type="ORF">BAQU_2001</name>
</gene>
<dbReference type="Pfam" id="PF12687">
    <property type="entry name" value="DUF3801"/>
    <property type="match status" value="1"/>
</dbReference>
<dbReference type="AlphaFoldDB" id="A0A261G0A5"/>
<evidence type="ECO:0000313" key="2">
    <source>
        <dbReference type="EMBL" id="OZG64859.1"/>
    </source>
</evidence>
<dbReference type="EMBL" id="MWXA01000014">
    <property type="protein sequence ID" value="OZG64859.1"/>
    <property type="molecule type" value="Genomic_DNA"/>
</dbReference>
<organism evidence="2 3">
    <name type="scientific">Bifidobacterium aquikefiri</name>
    <dbReference type="NCBI Taxonomy" id="1653207"/>
    <lineage>
        <taxon>Bacteria</taxon>
        <taxon>Bacillati</taxon>
        <taxon>Actinomycetota</taxon>
        <taxon>Actinomycetes</taxon>
        <taxon>Bifidobacteriales</taxon>
        <taxon>Bifidobacteriaceae</taxon>
        <taxon>Bifidobacterium</taxon>
    </lineage>
</organism>
<evidence type="ECO:0000313" key="3">
    <source>
        <dbReference type="Proteomes" id="UP000216451"/>
    </source>
</evidence>
<dbReference type="Proteomes" id="UP000216451">
    <property type="component" value="Unassembled WGS sequence"/>
</dbReference>
<proteinExistence type="predicted"/>
<reference evidence="2 3" key="1">
    <citation type="journal article" date="2017" name="BMC Genomics">
        <title>Comparative genomic and phylogenomic analyses of the Bifidobacteriaceae family.</title>
        <authorList>
            <person name="Lugli G.A."/>
            <person name="Milani C."/>
            <person name="Turroni F."/>
            <person name="Duranti S."/>
            <person name="Mancabelli L."/>
            <person name="Mangifesta M."/>
            <person name="Ferrario C."/>
            <person name="Modesto M."/>
            <person name="Mattarelli P."/>
            <person name="Jiri K."/>
            <person name="van Sinderen D."/>
            <person name="Ventura M."/>
        </authorList>
    </citation>
    <scope>NUCLEOTIDE SEQUENCE [LARGE SCALE GENOMIC DNA]</scope>
    <source>
        <strain evidence="2 3">LMG 28769</strain>
    </source>
</reference>
<evidence type="ECO:0000256" key="1">
    <source>
        <dbReference type="SAM" id="MobiDB-lite"/>
    </source>
</evidence>
<accession>A0A261G0A5</accession>
<dbReference type="RefSeq" id="WP_094695325.1">
    <property type="nucleotide sequence ID" value="NZ_MWXA01000014.1"/>
</dbReference>
<comment type="caution">
    <text evidence="2">The sequence shown here is derived from an EMBL/GenBank/DDBJ whole genome shotgun (WGS) entry which is preliminary data.</text>
</comment>
<sequence>MVMEEQIAQSVLSAVMQGATLILRISERAANLLGSATSTAITAVGKTTKDTLRQGRESVVRLTKKSGGDLHFTEQLSREDMRTARTQLHRYGVHYGIEKNADTGKYYLVFKGSDADMVKHALERTLAKVDGKVAIDPVVVPEQAQGVNQVAQDVAVTKAADLVPATLPSDAPRFTMQFSTVQWDRDAKIISDNFTKLGIPYTMSDGENGVKQIAFPQSCQPAVKQFIDSYAQHVKHFDTNRVLNYDQLTPVQPTQAPSVQQPVQTQTRVSSKATPKKKTASDVRRELKQDTQERINRSRGAAPVHTVSKAKTR</sequence>
<feature type="compositionally biased region" description="Polar residues" evidence="1">
    <location>
        <begin position="253"/>
        <end position="269"/>
    </location>
</feature>
<feature type="region of interest" description="Disordered" evidence="1">
    <location>
        <begin position="253"/>
        <end position="313"/>
    </location>
</feature>
<keyword evidence="3" id="KW-1185">Reference proteome</keyword>
<dbReference type="InterPro" id="IPR024234">
    <property type="entry name" value="DUF3801"/>
</dbReference>